<protein>
    <submittedName>
        <fullName evidence="5">P-loop containing nucleoside triphosphate hydrolase protein</fullName>
    </submittedName>
</protein>
<name>A0AAE0NYX6_9PEZI</name>
<dbReference type="GO" id="GO:0005874">
    <property type="term" value="C:microtubule"/>
    <property type="evidence" value="ECO:0007669"/>
    <property type="project" value="TreeGrafter"/>
</dbReference>
<dbReference type="Pfam" id="PF00350">
    <property type="entry name" value="Dynamin_N"/>
    <property type="match status" value="1"/>
</dbReference>
<feature type="domain" description="Dynamin-type G" evidence="4">
    <location>
        <begin position="36"/>
        <end position="328"/>
    </location>
</feature>
<dbReference type="SUPFAM" id="SSF52540">
    <property type="entry name" value="P-loop containing nucleoside triphosphate hydrolases"/>
    <property type="match status" value="1"/>
</dbReference>
<evidence type="ECO:0000313" key="5">
    <source>
        <dbReference type="EMBL" id="KAK3390257.1"/>
    </source>
</evidence>
<dbReference type="PANTHER" id="PTHR11566">
    <property type="entry name" value="DYNAMIN"/>
    <property type="match status" value="1"/>
</dbReference>
<dbReference type="PANTHER" id="PTHR11566:SF215">
    <property type="entry name" value="DYNAMIN GTPASE"/>
    <property type="match status" value="1"/>
</dbReference>
<dbReference type="InterPro" id="IPR003130">
    <property type="entry name" value="GED"/>
</dbReference>
<dbReference type="PROSITE" id="PS51718">
    <property type="entry name" value="G_DYNAMIN_2"/>
    <property type="match status" value="1"/>
</dbReference>
<dbReference type="AlphaFoldDB" id="A0AAE0NYX6"/>
<dbReference type="CDD" id="cd08771">
    <property type="entry name" value="DLP_1"/>
    <property type="match status" value="1"/>
</dbReference>
<keyword evidence="1" id="KW-0547">Nucleotide-binding</keyword>
<evidence type="ECO:0000313" key="6">
    <source>
        <dbReference type="Proteomes" id="UP001285441"/>
    </source>
</evidence>
<organism evidence="5 6">
    <name type="scientific">Podospora didyma</name>
    <dbReference type="NCBI Taxonomy" id="330526"/>
    <lineage>
        <taxon>Eukaryota</taxon>
        <taxon>Fungi</taxon>
        <taxon>Dikarya</taxon>
        <taxon>Ascomycota</taxon>
        <taxon>Pezizomycotina</taxon>
        <taxon>Sordariomycetes</taxon>
        <taxon>Sordariomycetidae</taxon>
        <taxon>Sordariales</taxon>
        <taxon>Podosporaceae</taxon>
        <taxon>Podospora</taxon>
    </lineage>
</organism>
<feature type="domain" description="GED" evidence="3">
    <location>
        <begin position="625"/>
        <end position="713"/>
    </location>
</feature>
<dbReference type="GO" id="GO:0008017">
    <property type="term" value="F:microtubule binding"/>
    <property type="evidence" value="ECO:0007669"/>
    <property type="project" value="TreeGrafter"/>
</dbReference>
<dbReference type="Pfam" id="PF02212">
    <property type="entry name" value="GED"/>
    <property type="match status" value="1"/>
</dbReference>
<proteinExistence type="predicted"/>
<dbReference type="GO" id="GO:0016559">
    <property type="term" value="P:peroxisome fission"/>
    <property type="evidence" value="ECO:0007669"/>
    <property type="project" value="TreeGrafter"/>
</dbReference>
<gene>
    <name evidence="5" type="ORF">B0H63DRAFT_109857</name>
</gene>
<dbReference type="PRINTS" id="PR00195">
    <property type="entry name" value="DYNAMIN"/>
</dbReference>
<dbReference type="Gene3D" id="1.20.120.1240">
    <property type="entry name" value="Dynamin, middle domain"/>
    <property type="match status" value="1"/>
</dbReference>
<dbReference type="FunFam" id="3.40.50.300:FF:001425">
    <property type="entry name" value="Dynamin GTPase, putative"/>
    <property type="match status" value="1"/>
</dbReference>
<reference evidence="5" key="1">
    <citation type="journal article" date="2023" name="Mol. Phylogenet. Evol.">
        <title>Genome-scale phylogeny and comparative genomics of the fungal order Sordariales.</title>
        <authorList>
            <person name="Hensen N."/>
            <person name="Bonometti L."/>
            <person name="Westerberg I."/>
            <person name="Brannstrom I.O."/>
            <person name="Guillou S."/>
            <person name="Cros-Aarteil S."/>
            <person name="Calhoun S."/>
            <person name="Haridas S."/>
            <person name="Kuo A."/>
            <person name="Mondo S."/>
            <person name="Pangilinan J."/>
            <person name="Riley R."/>
            <person name="LaButti K."/>
            <person name="Andreopoulos B."/>
            <person name="Lipzen A."/>
            <person name="Chen C."/>
            <person name="Yan M."/>
            <person name="Daum C."/>
            <person name="Ng V."/>
            <person name="Clum A."/>
            <person name="Steindorff A."/>
            <person name="Ohm R.A."/>
            <person name="Martin F."/>
            <person name="Silar P."/>
            <person name="Natvig D.O."/>
            <person name="Lalanne C."/>
            <person name="Gautier V."/>
            <person name="Ament-Velasquez S.L."/>
            <person name="Kruys A."/>
            <person name="Hutchinson M.I."/>
            <person name="Powell A.J."/>
            <person name="Barry K."/>
            <person name="Miller A.N."/>
            <person name="Grigoriev I.V."/>
            <person name="Debuchy R."/>
            <person name="Gladieux P."/>
            <person name="Hiltunen Thoren M."/>
            <person name="Johannesson H."/>
        </authorList>
    </citation>
    <scope>NUCLEOTIDE SEQUENCE</scope>
    <source>
        <strain evidence="5">CBS 232.78</strain>
    </source>
</reference>
<keyword evidence="5" id="KW-0378">Hydrolase</keyword>
<keyword evidence="2" id="KW-0342">GTP-binding</keyword>
<dbReference type="InterPro" id="IPR030381">
    <property type="entry name" value="G_DYNAMIN_dom"/>
</dbReference>
<keyword evidence="6" id="KW-1185">Reference proteome</keyword>
<dbReference type="GO" id="GO:0000266">
    <property type="term" value="P:mitochondrial fission"/>
    <property type="evidence" value="ECO:0007669"/>
    <property type="project" value="TreeGrafter"/>
</dbReference>
<dbReference type="GO" id="GO:0005739">
    <property type="term" value="C:mitochondrion"/>
    <property type="evidence" value="ECO:0007669"/>
    <property type="project" value="TreeGrafter"/>
</dbReference>
<reference evidence="5" key="2">
    <citation type="submission" date="2023-06" db="EMBL/GenBank/DDBJ databases">
        <authorList>
            <consortium name="Lawrence Berkeley National Laboratory"/>
            <person name="Haridas S."/>
            <person name="Hensen N."/>
            <person name="Bonometti L."/>
            <person name="Westerberg I."/>
            <person name="Brannstrom I.O."/>
            <person name="Guillou S."/>
            <person name="Cros-Aarteil S."/>
            <person name="Calhoun S."/>
            <person name="Kuo A."/>
            <person name="Mondo S."/>
            <person name="Pangilinan J."/>
            <person name="Riley R."/>
            <person name="LaButti K."/>
            <person name="Andreopoulos B."/>
            <person name="Lipzen A."/>
            <person name="Chen C."/>
            <person name="Yanf M."/>
            <person name="Daum C."/>
            <person name="Ng V."/>
            <person name="Clum A."/>
            <person name="Steindorff A."/>
            <person name="Ohm R."/>
            <person name="Martin F."/>
            <person name="Silar P."/>
            <person name="Natvig D."/>
            <person name="Lalanne C."/>
            <person name="Gautier V."/>
            <person name="Ament-velasquez S.L."/>
            <person name="Kruys A."/>
            <person name="Hutchinson M.I."/>
            <person name="Powell A.J."/>
            <person name="Barry K."/>
            <person name="Miller A.N."/>
            <person name="Grigoriev I.V."/>
            <person name="Debuchy R."/>
            <person name="Gladieux P."/>
            <person name="Thoren M.H."/>
            <person name="Johannesson H."/>
        </authorList>
    </citation>
    <scope>NUCLEOTIDE SEQUENCE</scope>
    <source>
        <strain evidence="5">CBS 232.78</strain>
    </source>
</reference>
<evidence type="ECO:0000259" key="3">
    <source>
        <dbReference type="PROSITE" id="PS51388"/>
    </source>
</evidence>
<accession>A0AAE0NYX6</accession>
<dbReference type="Proteomes" id="UP001285441">
    <property type="component" value="Unassembled WGS sequence"/>
</dbReference>
<dbReference type="GO" id="GO:0048312">
    <property type="term" value="P:intracellular distribution of mitochondria"/>
    <property type="evidence" value="ECO:0007669"/>
    <property type="project" value="TreeGrafter"/>
</dbReference>
<dbReference type="InterPro" id="IPR001401">
    <property type="entry name" value="Dynamin_GTPase"/>
</dbReference>
<dbReference type="InterPro" id="IPR022812">
    <property type="entry name" value="Dynamin"/>
</dbReference>
<dbReference type="Gene3D" id="3.40.50.300">
    <property type="entry name" value="P-loop containing nucleotide triphosphate hydrolases"/>
    <property type="match status" value="1"/>
</dbReference>
<comment type="caution">
    <text evidence="5">The sequence shown here is derived from an EMBL/GenBank/DDBJ whole genome shotgun (WGS) entry which is preliminary data.</text>
</comment>
<evidence type="ECO:0000256" key="2">
    <source>
        <dbReference type="ARBA" id="ARBA00023134"/>
    </source>
</evidence>
<dbReference type="InterPro" id="IPR045063">
    <property type="entry name" value="Dynamin_N"/>
</dbReference>
<dbReference type="Pfam" id="PF01031">
    <property type="entry name" value="Dynamin_M"/>
    <property type="match status" value="1"/>
</dbReference>
<evidence type="ECO:0000259" key="4">
    <source>
        <dbReference type="PROSITE" id="PS51718"/>
    </source>
</evidence>
<dbReference type="GO" id="GO:0006897">
    <property type="term" value="P:endocytosis"/>
    <property type="evidence" value="ECO:0007669"/>
    <property type="project" value="TreeGrafter"/>
</dbReference>
<dbReference type="EMBL" id="JAULSW010000002">
    <property type="protein sequence ID" value="KAK3390257.1"/>
    <property type="molecule type" value="Genomic_DNA"/>
</dbReference>
<evidence type="ECO:0000256" key="1">
    <source>
        <dbReference type="ARBA" id="ARBA00022741"/>
    </source>
</evidence>
<dbReference type="PROSITE" id="PS51388">
    <property type="entry name" value="GED"/>
    <property type="match status" value="1"/>
</dbReference>
<dbReference type="InterPro" id="IPR027417">
    <property type="entry name" value="P-loop_NTPase"/>
</dbReference>
<sequence>MATTVNGNGHGQSSLDDLGNHIYLEKQDKLRDIGIDIQTSQIVVVGSQSSGKSSLLESLTSFSFPCGQGLCTRYATQITLRRHHVKSIVISITPRLNADSALTDRLRAFRHELEEFEEQDVASVIEKANEVMGIRSGEREHDMSLPMFSDDILKVEISGPERSHLTVIDVPGLFSVTDEGITTELDKTMVETMVQRYMENERTIVLAVMSCLADRATERVLQFAKVADPSGERTVGVLTKADLAKEKAVIHNLLDLVRGKTLNLGYYVVRNRGADESNLTISQCRMREKELFAEPKWAELAKLGRTGVQDLSMELRSLLTKLAKQELPKQRVEVTKRLADCQRIFNGMGPTRADSASQRECLTKLASRFERIIHDALEGRYEGHPVFDYKPDLKLITKIISLNEGFSDLMWKKGHTYNFAGKSQHKGDETTLDYETSTNEVLALGASFPELNDIIDTDNFHCDGPSDADIMELIDECYRNSRGPELGTFGGSLLAMTFRAQAKKWPDIVRSHVKVVIVLIHSAIEGFLETIFVDRRMREELWQTALLDQLLEAYRRALDHAQFLIDIELNGRPNTVNHYFNDNLQKARMNRITERMGMVLHEDVIVPKSALQCLAMSKSNADQVKEDIHDILKSYYKVSRKRFVDVICQQVIEHYLLDGSVSPLKVLTPELVTKMSDDTLEMIAGEEAGTKRERERLRNEIRGLQEALKVLRG</sequence>
<dbReference type="SMART" id="SM00053">
    <property type="entry name" value="DYNc"/>
    <property type="match status" value="1"/>
</dbReference>
<dbReference type="GO" id="GO:0003924">
    <property type="term" value="F:GTPase activity"/>
    <property type="evidence" value="ECO:0007669"/>
    <property type="project" value="InterPro"/>
</dbReference>
<dbReference type="GO" id="GO:0016020">
    <property type="term" value="C:membrane"/>
    <property type="evidence" value="ECO:0007669"/>
    <property type="project" value="TreeGrafter"/>
</dbReference>
<dbReference type="GO" id="GO:0005525">
    <property type="term" value="F:GTP binding"/>
    <property type="evidence" value="ECO:0007669"/>
    <property type="project" value="InterPro"/>
</dbReference>
<dbReference type="InterPro" id="IPR020850">
    <property type="entry name" value="GED_dom"/>
</dbReference>
<dbReference type="InterPro" id="IPR000375">
    <property type="entry name" value="Dynamin_stalk"/>
</dbReference>